<keyword evidence="1" id="KW-0472">Membrane</keyword>
<reference evidence="2" key="1">
    <citation type="submission" date="2020-08" db="EMBL/GenBank/DDBJ databases">
        <title>Genomic Encyclopedia of Type Strains, Phase III (KMG-III): the genomes of soil and plant-associated and newly described type strains.</title>
        <authorList>
            <person name="Whitman W."/>
        </authorList>
    </citation>
    <scope>NUCLEOTIDE SEQUENCE [LARGE SCALE GENOMIC DNA]</scope>
    <source>
        <strain evidence="2">CECT 8628</strain>
    </source>
</reference>
<keyword evidence="1" id="KW-1133">Transmembrane helix</keyword>
<feature type="transmembrane region" description="Helical" evidence="1">
    <location>
        <begin position="147"/>
        <end position="166"/>
    </location>
</feature>
<feature type="transmembrane region" description="Helical" evidence="1">
    <location>
        <begin position="262"/>
        <end position="284"/>
    </location>
</feature>
<keyword evidence="3" id="KW-1185">Reference proteome</keyword>
<dbReference type="AlphaFoldDB" id="A0A839SKY1"/>
<accession>A0A839SKY1</accession>
<gene>
    <name evidence="2" type="ORF">FHS11_003545</name>
</gene>
<feature type="transmembrane region" description="Helical" evidence="1">
    <location>
        <begin position="173"/>
        <end position="189"/>
    </location>
</feature>
<organism evidence="2 3">
    <name type="scientific">Mucilaginibacter gotjawali</name>
    <dbReference type="NCBI Taxonomy" id="1550579"/>
    <lineage>
        <taxon>Bacteria</taxon>
        <taxon>Pseudomonadati</taxon>
        <taxon>Bacteroidota</taxon>
        <taxon>Sphingobacteriia</taxon>
        <taxon>Sphingobacteriales</taxon>
        <taxon>Sphingobacteriaceae</taxon>
        <taxon>Mucilaginibacter</taxon>
    </lineage>
</organism>
<feature type="transmembrane region" description="Helical" evidence="1">
    <location>
        <begin position="322"/>
        <end position="344"/>
    </location>
</feature>
<protein>
    <recommendedName>
        <fullName evidence="4">Glycosyltransferase RgtA/B/C/D-like domain-containing protein</fullName>
    </recommendedName>
</protein>
<dbReference type="RefSeq" id="WP_157750699.1">
    <property type="nucleotide sequence ID" value="NZ_AP017313.1"/>
</dbReference>
<evidence type="ECO:0000313" key="2">
    <source>
        <dbReference type="EMBL" id="MBB3057117.1"/>
    </source>
</evidence>
<keyword evidence="1" id="KW-0812">Transmembrane</keyword>
<feature type="transmembrane region" description="Helical" evidence="1">
    <location>
        <begin position="85"/>
        <end position="109"/>
    </location>
</feature>
<feature type="transmembrane region" description="Helical" evidence="1">
    <location>
        <begin position="356"/>
        <end position="372"/>
    </location>
</feature>
<proteinExistence type="predicted"/>
<evidence type="ECO:0008006" key="4">
    <source>
        <dbReference type="Google" id="ProtNLM"/>
    </source>
</evidence>
<dbReference type="OrthoDB" id="796333at2"/>
<feature type="transmembrane region" description="Helical" evidence="1">
    <location>
        <begin position="296"/>
        <end position="316"/>
    </location>
</feature>
<feature type="transmembrane region" description="Helical" evidence="1">
    <location>
        <begin position="223"/>
        <end position="242"/>
    </location>
</feature>
<evidence type="ECO:0000313" key="3">
    <source>
        <dbReference type="Proteomes" id="UP000539265"/>
    </source>
</evidence>
<feature type="transmembrane region" description="Helical" evidence="1">
    <location>
        <begin position="378"/>
        <end position="398"/>
    </location>
</feature>
<comment type="caution">
    <text evidence="2">The sequence shown here is derived from an EMBL/GenBank/DDBJ whole genome shotgun (WGS) entry which is preliminary data.</text>
</comment>
<dbReference type="Proteomes" id="UP000539265">
    <property type="component" value="Unassembled WGS sequence"/>
</dbReference>
<evidence type="ECO:0000256" key="1">
    <source>
        <dbReference type="SAM" id="Phobius"/>
    </source>
</evidence>
<sequence length="526" mass="59158">MFSLKRNPHQIILAVIAIAVLVMGIILFIIPPALFPDPANGLQVLRSMHLGGGFNNMVAPDQSDISQDYTEYLTWWSPGQYLVPYFFKLIAGISMGQAIAITVSLCTAIGLTGFYQFFRKVGFSAMIAASSLVFIVCQVAFFVPYVYYNGGEILLFAFEGWFLYGCASFHRPGIKVALFVIIAGWAGFFFKSSFIWIYIAGLFCLWIKLCAHRKGLPEWIKRGLWVGIPTVISLACIYVFFLSKGQSPASTAKGLKLAAETFSFPLASPLLSAFSIDDFVHGLIYHFGPAMLPPGWCVVILFLFSLMSLALILLIVRRLTNNTYRLFLVLFYFVALLFFGFAYLHQLNISYEARHFRILGVLIVPGLIWLVSRSVPAVKVIFMLLVAAIGCFSVHYMYTGFYFNKNVSAHGLTGIAQPNIDQQSLNKIMQLDKENKHAVFVFIANDLGLEVEHNRIVTLPAIGDNLKIDMDEYTYEGFAGPLFIILPESYNGPKEKMIMKSFNGYKRFDISPLSNNYMLYEAREKR</sequence>
<feature type="transmembrane region" description="Helical" evidence="1">
    <location>
        <begin position="121"/>
        <end position="141"/>
    </location>
</feature>
<feature type="transmembrane region" description="Helical" evidence="1">
    <location>
        <begin position="12"/>
        <end position="35"/>
    </location>
</feature>
<name>A0A839SKY1_9SPHI</name>
<dbReference type="EMBL" id="JACHWX010000011">
    <property type="protein sequence ID" value="MBB3057117.1"/>
    <property type="molecule type" value="Genomic_DNA"/>
</dbReference>